<organism evidence="2 3">
    <name type="scientific">Subtercola boreus</name>
    <dbReference type="NCBI Taxonomy" id="120213"/>
    <lineage>
        <taxon>Bacteria</taxon>
        <taxon>Bacillati</taxon>
        <taxon>Actinomycetota</taxon>
        <taxon>Actinomycetes</taxon>
        <taxon>Micrococcales</taxon>
        <taxon>Microbacteriaceae</taxon>
        <taxon>Subtercola</taxon>
    </lineage>
</organism>
<comment type="caution">
    <text evidence="2">The sequence shown here is derived from an EMBL/GenBank/DDBJ whole genome shotgun (WGS) entry which is preliminary data.</text>
</comment>
<gene>
    <name evidence="2" type="ORF">B7R54_12360</name>
</gene>
<evidence type="ECO:0000313" key="3">
    <source>
        <dbReference type="Proteomes" id="UP000256486"/>
    </source>
</evidence>
<feature type="domain" description="AB hydrolase-1" evidence="1">
    <location>
        <begin position="35"/>
        <end position="146"/>
    </location>
</feature>
<dbReference type="Proteomes" id="UP000256486">
    <property type="component" value="Unassembled WGS sequence"/>
</dbReference>
<keyword evidence="3" id="KW-1185">Reference proteome</keyword>
<name>A0A3E0VLZ0_9MICO</name>
<dbReference type="Pfam" id="PF00561">
    <property type="entry name" value="Abhydrolase_1"/>
    <property type="match status" value="1"/>
</dbReference>
<dbReference type="InterPro" id="IPR000073">
    <property type="entry name" value="AB_hydrolase_1"/>
</dbReference>
<reference evidence="2 3" key="1">
    <citation type="submission" date="2017-04" db="EMBL/GenBank/DDBJ databases">
        <title>Comparative genome analysis of Subtercola boreus.</title>
        <authorList>
            <person name="Cho Y.-J."/>
            <person name="Cho A."/>
            <person name="Kim O.-S."/>
            <person name="Lee J.-I."/>
        </authorList>
    </citation>
    <scope>NUCLEOTIDE SEQUENCE [LARGE SCALE GENOMIC DNA]</scope>
    <source>
        <strain evidence="2 3">K300</strain>
    </source>
</reference>
<dbReference type="OrthoDB" id="5431692at2"/>
<protein>
    <recommendedName>
        <fullName evidence="1">AB hydrolase-1 domain-containing protein</fullName>
    </recommendedName>
</protein>
<dbReference type="SUPFAM" id="SSF53474">
    <property type="entry name" value="alpha/beta-Hydrolases"/>
    <property type="match status" value="1"/>
</dbReference>
<dbReference type="GO" id="GO:0003824">
    <property type="term" value="F:catalytic activity"/>
    <property type="evidence" value="ECO:0007669"/>
    <property type="project" value="UniProtKB-ARBA"/>
</dbReference>
<evidence type="ECO:0000259" key="1">
    <source>
        <dbReference type="Pfam" id="PF00561"/>
    </source>
</evidence>
<dbReference type="RefSeq" id="WP_116415307.1">
    <property type="nucleotide sequence ID" value="NZ_NBWZ01000001.1"/>
</dbReference>
<evidence type="ECO:0000313" key="2">
    <source>
        <dbReference type="EMBL" id="RFA09907.1"/>
    </source>
</evidence>
<accession>A0A3E0VLZ0</accession>
<proteinExistence type="predicted"/>
<dbReference type="Gene3D" id="3.40.50.1820">
    <property type="entry name" value="alpha/beta hydrolase"/>
    <property type="match status" value="1"/>
</dbReference>
<dbReference type="EMBL" id="NBWZ01000001">
    <property type="protein sequence ID" value="RFA09907.1"/>
    <property type="molecule type" value="Genomic_DNA"/>
</dbReference>
<sequence length="266" mass="28581">MRGYVDTDWGQLHYRTSGPAVADGGPVAVLFHESPRSSLVYEPIMAALGEYLTAFAFDTPGFGLSDSAPEGATIPEYARIFLQAIDALGIGGFTAVGMKTGSSLATSVVTLAGKDRVPKAVLYALNPPDAEKSEYWAVNWAPDLPVTEDGSIFDYLWKKNVGLYGTDSPRDLSLCVAETVVNLERYNSIYPAVFRFGPTTFELNEKLVAAGVAITVIQPSAEQMTPNDPLEFFHLPGTTDVFMPVTGQFASRAPKEFLEAIVAVAG</sequence>
<dbReference type="AlphaFoldDB" id="A0A3E0VLZ0"/>
<dbReference type="InterPro" id="IPR029058">
    <property type="entry name" value="AB_hydrolase_fold"/>
</dbReference>